<evidence type="ECO:0000256" key="1">
    <source>
        <dbReference type="SAM" id="MobiDB-lite"/>
    </source>
</evidence>
<gene>
    <name evidence="2" type="ORF">TNCT_466481</name>
</gene>
<proteinExistence type="predicted"/>
<dbReference type="Proteomes" id="UP000887116">
    <property type="component" value="Unassembled WGS sequence"/>
</dbReference>
<feature type="region of interest" description="Disordered" evidence="1">
    <location>
        <begin position="1"/>
        <end position="46"/>
    </location>
</feature>
<keyword evidence="3" id="KW-1185">Reference proteome</keyword>
<name>A0A8X6HDQ9_TRICU</name>
<comment type="caution">
    <text evidence="2">The sequence shown here is derived from an EMBL/GenBank/DDBJ whole genome shotgun (WGS) entry which is preliminary data.</text>
</comment>
<dbReference type="EMBL" id="BMAO01001286">
    <property type="protein sequence ID" value="GFQ72152.1"/>
    <property type="molecule type" value="Genomic_DNA"/>
</dbReference>
<evidence type="ECO:0000313" key="2">
    <source>
        <dbReference type="EMBL" id="GFQ72152.1"/>
    </source>
</evidence>
<organism evidence="2 3">
    <name type="scientific">Trichonephila clavata</name>
    <name type="common">Joro spider</name>
    <name type="synonym">Nephila clavata</name>
    <dbReference type="NCBI Taxonomy" id="2740835"/>
    <lineage>
        <taxon>Eukaryota</taxon>
        <taxon>Metazoa</taxon>
        <taxon>Ecdysozoa</taxon>
        <taxon>Arthropoda</taxon>
        <taxon>Chelicerata</taxon>
        <taxon>Arachnida</taxon>
        <taxon>Araneae</taxon>
        <taxon>Araneomorphae</taxon>
        <taxon>Entelegynae</taxon>
        <taxon>Araneoidea</taxon>
        <taxon>Nephilidae</taxon>
        <taxon>Trichonephila</taxon>
    </lineage>
</organism>
<sequence length="121" mass="13720">MDGASSPHSSADRQDMETISESSENSRRSRSPAALQPPNPGDLARTLSQIDNSYTCLQFCSSLECRLEELPYCNFDSPSSQGTIGIKMYELLHKARTRYIQMKKKMDLQFEEATMKDMTEQ</sequence>
<accession>A0A8X6HDQ9</accession>
<evidence type="ECO:0000313" key="3">
    <source>
        <dbReference type="Proteomes" id="UP000887116"/>
    </source>
</evidence>
<reference evidence="2" key="1">
    <citation type="submission" date="2020-07" db="EMBL/GenBank/DDBJ databases">
        <title>Multicomponent nature underlies the extraordinary mechanical properties of spider dragline silk.</title>
        <authorList>
            <person name="Kono N."/>
            <person name="Nakamura H."/>
            <person name="Mori M."/>
            <person name="Yoshida Y."/>
            <person name="Ohtoshi R."/>
            <person name="Malay A.D."/>
            <person name="Moran D.A.P."/>
            <person name="Tomita M."/>
            <person name="Numata K."/>
            <person name="Arakawa K."/>
        </authorList>
    </citation>
    <scope>NUCLEOTIDE SEQUENCE</scope>
</reference>
<protein>
    <submittedName>
        <fullName evidence="2">Uncharacterized protein</fullName>
    </submittedName>
</protein>
<dbReference type="AlphaFoldDB" id="A0A8X6HDQ9"/>